<dbReference type="EMBL" id="NBII01000007">
    <property type="protein sequence ID" value="PAV17544.1"/>
    <property type="molecule type" value="Genomic_DNA"/>
</dbReference>
<dbReference type="PANTHER" id="PTHR46300:SF7">
    <property type="entry name" value="P450, PUTATIVE (EUROFUNG)-RELATED"/>
    <property type="match status" value="1"/>
</dbReference>
<keyword evidence="4 9" id="KW-0349">Heme</keyword>
<accession>A0A286UDE2</accession>
<evidence type="ECO:0000313" key="12">
    <source>
        <dbReference type="Proteomes" id="UP000217199"/>
    </source>
</evidence>
<dbReference type="InterPro" id="IPR001128">
    <property type="entry name" value="Cyt_P450"/>
</dbReference>
<organism evidence="11 12">
    <name type="scientific">Pyrrhoderma noxium</name>
    <dbReference type="NCBI Taxonomy" id="2282107"/>
    <lineage>
        <taxon>Eukaryota</taxon>
        <taxon>Fungi</taxon>
        <taxon>Dikarya</taxon>
        <taxon>Basidiomycota</taxon>
        <taxon>Agaricomycotina</taxon>
        <taxon>Agaricomycetes</taxon>
        <taxon>Hymenochaetales</taxon>
        <taxon>Hymenochaetaceae</taxon>
        <taxon>Pyrrhoderma</taxon>
    </lineage>
</organism>
<proteinExistence type="inferred from homology"/>
<evidence type="ECO:0000256" key="6">
    <source>
        <dbReference type="ARBA" id="ARBA00023002"/>
    </source>
</evidence>
<feature type="binding site" description="axial binding residue" evidence="9">
    <location>
        <position position="457"/>
    </location>
    <ligand>
        <name>heme</name>
        <dbReference type="ChEBI" id="CHEBI:30413"/>
    </ligand>
    <ligandPart>
        <name>Fe</name>
        <dbReference type="ChEBI" id="CHEBI:18248"/>
    </ligandPart>
</feature>
<dbReference type="OrthoDB" id="2789670at2759"/>
<dbReference type="GO" id="GO:0005506">
    <property type="term" value="F:iron ion binding"/>
    <property type="evidence" value="ECO:0007669"/>
    <property type="project" value="InterPro"/>
</dbReference>
<dbReference type="GO" id="GO:0004497">
    <property type="term" value="F:monooxygenase activity"/>
    <property type="evidence" value="ECO:0007669"/>
    <property type="project" value="UniProtKB-KW"/>
</dbReference>
<sequence>MEGITVFNGLPFQVWSTSYISRDLLGTGLLLAVIAVIFRLKRGHTRYPPGPKPLPFLGNIFDLPKSGEQEWHFWAKHKQLYGPISSIQVFGNRIVIVNDADIAFDMFEKHAVDFSDRPNMIFGNEIVGYKDSPINLNYTPLLRQHRKHYHRLIGTKASCSNFDSLQSVEIRRLLLQILESPNNLRADIRATVGTIIMRATFGYVTERRKPDPAIKIAEQLSADFGTSIQPGRWLVDYFPILRYVPSWVPGGDFKRVAQVFRKTLEESLDRPLAFVKMQMEAGVAEPSLVTNIFDSLGGDPTAEEEDTIKWNAAAFYGAGADTSVSLISSFYLAMALFPKVQRNAQEEIDRVVGNDRFPSVEDRKRLPYIDAIVREVLRWHPVVPLGVPHAVARDNIYNGYFIPKGSIVVPNIWNFTHDPARYHEPMEFKPERFFETESRAPEMDPHMLSFGFGRRICPGREFADTSLYLNIAMSLSVFNITKPLGSSLEARFTASMLSHPEEFKVDIIARSTKAESLIRSVEVEHPYEASDSEAFMGVKI</sequence>
<evidence type="ECO:0000256" key="1">
    <source>
        <dbReference type="ARBA" id="ARBA00001971"/>
    </source>
</evidence>
<gene>
    <name evidence="11" type="ORF">PNOK_0760900</name>
</gene>
<dbReference type="PROSITE" id="PS00086">
    <property type="entry name" value="CYTOCHROME_P450"/>
    <property type="match status" value="1"/>
</dbReference>
<dbReference type="PRINTS" id="PR00463">
    <property type="entry name" value="EP450I"/>
</dbReference>
<name>A0A286UDE2_9AGAM</name>
<reference evidence="11 12" key="1">
    <citation type="journal article" date="2017" name="Mol. Ecol.">
        <title>Comparative and population genomic landscape of Phellinus noxius: A hypervariable fungus causing root rot in trees.</title>
        <authorList>
            <person name="Chung C.L."/>
            <person name="Lee T.J."/>
            <person name="Akiba M."/>
            <person name="Lee H.H."/>
            <person name="Kuo T.H."/>
            <person name="Liu D."/>
            <person name="Ke H.M."/>
            <person name="Yokoi T."/>
            <person name="Roa M.B."/>
            <person name="Lu M.J."/>
            <person name="Chang Y.Y."/>
            <person name="Ann P.J."/>
            <person name="Tsai J.N."/>
            <person name="Chen C.Y."/>
            <person name="Tzean S.S."/>
            <person name="Ota Y."/>
            <person name="Hattori T."/>
            <person name="Sahashi N."/>
            <person name="Liou R.F."/>
            <person name="Kikuchi T."/>
            <person name="Tsai I.J."/>
        </authorList>
    </citation>
    <scope>NUCLEOTIDE SEQUENCE [LARGE SCALE GENOMIC DNA]</scope>
    <source>
        <strain evidence="11 12">FFPRI411160</strain>
    </source>
</reference>
<keyword evidence="12" id="KW-1185">Reference proteome</keyword>
<dbReference type="InterPro" id="IPR036396">
    <property type="entry name" value="Cyt_P450_sf"/>
</dbReference>
<evidence type="ECO:0000256" key="9">
    <source>
        <dbReference type="PIRSR" id="PIRSR602401-1"/>
    </source>
</evidence>
<evidence type="ECO:0000256" key="4">
    <source>
        <dbReference type="ARBA" id="ARBA00022617"/>
    </source>
</evidence>
<evidence type="ECO:0000256" key="3">
    <source>
        <dbReference type="ARBA" id="ARBA00010617"/>
    </source>
</evidence>
<protein>
    <submittedName>
        <fullName evidence="11">Cytochrome P450</fullName>
    </submittedName>
</protein>
<comment type="pathway">
    <text evidence="2">Secondary metabolite biosynthesis.</text>
</comment>
<dbReference type="Gene3D" id="1.10.630.10">
    <property type="entry name" value="Cytochrome P450"/>
    <property type="match status" value="1"/>
</dbReference>
<dbReference type="AlphaFoldDB" id="A0A286UDE2"/>
<comment type="caution">
    <text evidence="11">The sequence shown here is derived from an EMBL/GenBank/DDBJ whole genome shotgun (WGS) entry which is preliminary data.</text>
</comment>
<evidence type="ECO:0000256" key="8">
    <source>
        <dbReference type="ARBA" id="ARBA00023033"/>
    </source>
</evidence>
<evidence type="ECO:0000313" key="11">
    <source>
        <dbReference type="EMBL" id="PAV17544.1"/>
    </source>
</evidence>
<evidence type="ECO:0000256" key="10">
    <source>
        <dbReference type="RuleBase" id="RU000461"/>
    </source>
</evidence>
<keyword evidence="6 10" id="KW-0560">Oxidoreductase</keyword>
<dbReference type="GO" id="GO:0016705">
    <property type="term" value="F:oxidoreductase activity, acting on paired donors, with incorporation or reduction of molecular oxygen"/>
    <property type="evidence" value="ECO:0007669"/>
    <property type="project" value="InterPro"/>
</dbReference>
<evidence type="ECO:0000256" key="7">
    <source>
        <dbReference type="ARBA" id="ARBA00023004"/>
    </source>
</evidence>
<dbReference type="InParanoid" id="A0A286UDE2"/>
<dbReference type="InterPro" id="IPR002401">
    <property type="entry name" value="Cyt_P450_E_grp-I"/>
</dbReference>
<comment type="similarity">
    <text evidence="3 10">Belongs to the cytochrome P450 family.</text>
</comment>
<dbReference type="SUPFAM" id="SSF48264">
    <property type="entry name" value="Cytochrome P450"/>
    <property type="match status" value="1"/>
</dbReference>
<evidence type="ECO:0000256" key="2">
    <source>
        <dbReference type="ARBA" id="ARBA00005179"/>
    </source>
</evidence>
<dbReference type="GO" id="GO:0020037">
    <property type="term" value="F:heme binding"/>
    <property type="evidence" value="ECO:0007669"/>
    <property type="project" value="InterPro"/>
</dbReference>
<dbReference type="Proteomes" id="UP000217199">
    <property type="component" value="Unassembled WGS sequence"/>
</dbReference>
<keyword evidence="5 9" id="KW-0479">Metal-binding</keyword>
<dbReference type="InterPro" id="IPR050364">
    <property type="entry name" value="Cytochrome_P450_fung"/>
</dbReference>
<keyword evidence="8 10" id="KW-0503">Monooxygenase</keyword>
<comment type="cofactor">
    <cofactor evidence="1 9">
        <name>heme</name>
        <dbReference type="ChEBI" id="CHEBI:30413"/>
    </cofactor>
</comment>
<dbReference type="PANTHER" id="PTHR46300">
    <property type="entry name" value="P450, PUTATIVE (EUROFUNG)-RELATED-RELATED"/>
    <property type="match status" value="1"/>
</dbReference>
<dbReference type="CDD" id="cd11065">
    <property type="entry name" value="CYP64-like"/>
    <property type="match status" value="1"/>
</dbReference>
<dbReference type="STRING" id="2282107.A0A286UDE2"/>
<keyword evidence="7 9" id="KW-0408">Iron</keyword>
<dbReference type="PRINTS" id="PR00385">
    <property type="entry name" value="P450"/>
</dbReference>
<evidence type="ECO:0000256" key="5">
    <source>
        <dbReference type="ARBA" id="ARBA00022723"/>
    </source>
</evidence>
<dbReference type="InterPro" id="IPR017972">
    <property type="entry name" value="Cyt_P450_CS"/>
</dbReference>
<dbReference type="Pfam" id="PF00067">
    <property type="entry name" value="p450"/>
    <property type="match status" value="1"/>
</dbReference>